<feature type="signal peptide" evidence="2">
    <location>
        <begin position="1"/>
        <end position="19"/>
    </location>
</feature>
<proteinExistence type="predicted"/>
<feature type="compositionally biased region" description="Basic and acidic residues" evidence="1">
    <location>
        <begin position="79"/>
        <end position="91"/>
    </location>
</feature>
<dbReference type="Proteomes" id="UP000251889">
    <property type="component" value="Unassembled WGS sequence"/>
</dbReference>
<evidence type="ECO:0000313" key="4">
    <source>
        <dbReference type="Proteomes" id="UP000251889"/>
    </source>
</evidence>
<evidence type="ECO:0000313" key="3">
    <source>
        <dbReference type="EMBL" id="RAW00597.1"/>
    </source>
</evidence>
<dbReference type="AlphaFoldDB" id="A0A364Y1Q9"/>
<gene>
    <name evidence="3" type="ORF">DQQ10_13460</name>
</gene>
<reference evidence="3 4" key="1">
    <citation type="submission" date="2018-06" db="EMBL/GenBank/DDBJ databases">
        <title>Chryseolinea flavus sp. nov., a member of the phylum Bacteroidetes isolated from soil.</title>
        <authorList>
            <person name="Li Y."/>
            <person name="Wang J."/>
        </authorList>
    </citation>
    <scope>NUCLEOTIDE SEQUENCE [LARGE SCALE GENOMIC DNA]</scope>
    <source>
        <strain evidence="3 4">SDU1-6</strain>
    </source>
</reference>
<comment type="caution">
    <text evidence="3">The sequence shown here is derived from an EMBL/GenBank/DDBJ whole genome shotgun (WGS) entry which is preliminary data.</text>
</comment>
<keyword evidence="4" id="KW-1185">Reference proteome</keyword>
<evidence type="ECO:0000256" key="1">
    <source>
        <dbReference type="SAM" id="MobiDB-lite"/>
    </source>
</evidence>
<dbReference type="EMBL" id="QMFY01000006">
    <property type="protein sequence ID" value="RAW00597.1"/>
    <property type="molecule type" value="Genomic_DNA"/>
</dbReference>
<dbReference type="RefSeq" id="WP_112747397.1">
    <property type="nucleotide sequence ID" value="NZ_QMFY01000006.1"/>
</dbReference>
<feature type="compositionally biased region" description="Basic and acidic residues" evidence="1">
    <location>
        <begin position="114"/>
        <end position="126"/>
    </location>
</feature>
<evidence type="ECO:0008006" key="5">
    <source>
        <dbReference type="Google" id="ProtNLM"/>
    </source>
</evidence>
<evidence type="ECO:0000256" key="2">
    <source>
        <dbReference type="SAM" id="SignalP"/>
    </source>
</evidence>
<accession>A0A364Y1Q9</accession>
<feature type="chain" id="PRO_5016908206" description="DUF4890 domain-containing protein" evidence="2">
    <location>
        <begin position="20"/>
        <end position="211"/>
    </location>
</feature>
<protein>
    <recommendedName>
        <fullName evidence="5">DUF4890 domain-containing protein</fullName>
    </recommendedName>
</protein>
<sequence length="211" mass="24998">MKKSFVFGICVMMCTMVFAQHQGSYHRHDKVALIDKMKTELTLSEEQYASIKSINEKYHAKRVAVRKDSAIAKEEKSKTLKSLQESRRKEMNTVLTPAQSEKWKTLQQQQKQQRRADRQKEKAERAAKLKETLSLTDDQLQKMEAVNKTFHSKVKASRKEGQYREVYKETMKKQRDEHQNEIKTILTPAQFEKYQALKKENREHRKAHKKK</sequence>
<dbReference type="OrthoDB" id="978077at2"/>
<keyword evidence="2" id="KW-0732">Signal</keyword>
<feature type="region of interest" description="Disordered" evidence="1">
    <location>
        <begin position="79"/>
        <end position="126"/>
    </location>
</feature>
<organism evidence="3 4">
    <name type="scientific">Pseudochryseolinea flava</name>
    <dbReference type="NCBI Taxonomy" id="2059302"/>
    <lineage>
        <taxon>Bacteria</taxon>
        <taxon>Pseudomonadati</taxon>
        <taxon>Bacteroidota</taxon>
        <taxon>Cytophagia</taxon>
        <taxon>Cytophagales</taxon>
        <taxon>Fulvivirgaceae</taxon>
        <taxon>Pseudochryseolinea</taxon>
    </lineage>
</organism>
<name>A0A364Y1Q9_9BACT</name>